<evidence type="ECO:0000256" key="4">
    <source>
        <dbReference type="ARBA" id="ARBA00023242"/>
    </source>
</evidence>
<name>G7KMQ0_MEDTR</name>
<reference evidence="7" key="3">
    <citation type="submission" date="2015-04" db="UniProtKB">
        <authorList>
            <consortium name="EnsemblPlants"/>
        </authorList>
    </citation>
    <scope>IDENTIFICATION</scope>
    <source>
        <strain evidence="7">cv. Jemalong A17</strain>
    </source>
</reference>
<organism evidence="6 8">
    <name type="scientific">Medicago truncatula</name>
    <name type="common">Barrel medic</name>
    <name type="synonym">Medicago tribuloides</name>
    <dbReference type="NCBI Taxonomy" id="3880"/>
    <lineage>
        <taxon>Eukaryota</taxon>
        <taxon>Viridiplantae</taxon>
        <taxon>Streptophyta</taxon>
        <taxon>Embryophyta</taxon>
        <taxon>Tracheophyta</taxon>
        <taxon>Spermatophyta</taxon>
        <taxon>Magnoliopsida</taxon>
        <taxon>eudicotyledons</taxon>
        <taxon>Gunneridae</taxon>
        <taxon>Pentapetalae</taxon>
        <taxon>rosids</taxon>
        <taxon>fabids</taxon>
        <taxon>Fabales</taxon>
        <taxon>Fabaceae</taxon>
        <taxon>Papilionoideae</taxon>
        <taxon>50 kb inversion clade</taxon>
        <taxon>NPAAA clade</taxon>
        <taxon>Hologalegina</taxon>
        <taxon>IRL clade</taxon>
        <taxon>Trifolieae</taxon>
        <taxon>Medicago</taxon>
    </lineage>
</organism>
<dbReference type="GO" id="GO:0046983">
    <property type="term" value="F:protein dimerization activity"/>
    <property type="evidence" value="ECO:0007669"/>
    <property type="project" value="InterPro"/>
</dbReference>
<keyword evidence="2" id="KW-0805">Transcription regulation</keyword>
<dbReference type="AlphaFoldDB" id="G7KMQ0"/>
<reference evidence="6 8" key="2">
    <citation type="journal article" date="2014" name="BMC Genomics">
        <title>An improved genome release (version Mt4.0) for the model legume Medicago truncatula.</title>
        <authorList>
            <person name="Tang H."/>
            <person name="Krishnakumar V."/>
            <person name="Bidwell S."/>
            <person name="Rosen B."/>
            <person name="Chan A."/>
            <person name="Zhou S."/>
            <person name="Gentzbittel L."/>
            <person name="Childs K.L."/>
            <person name="Yandell M."/>
            <person name="Gundlach H."/>
            <person name="Mayer K.F."/>
            <person name="Schwartz D.C."/>
            <person name="Town C.D."/>
        </authorList>
    </citation>
    <scope>GENOME REANNOTATION</scope>
    <source>
        <strain evidence="6">A17</strain>
        <strain evidence="7 8">cv. Jemalong A17</strain>
    </source>
</reference>
<accession>G7KMQ0</accession>
<evidence type="ECO:0000256" key="1">
    <source>
        <dbReference type="ARBA" id="ARBA00004123"/>
    </source>
</evidence>
<keyword evidence="3" id="KW-0804">Transcription</keyword>
<keyword evidence="8" id="KW-1185">Reference proteome</keyword>
<reference evidence="6 8" key="1">
    <citation type="journal article" date="2011" name="Nature">
        <title>The Medicago genome provides insight into the evolution of rhizobial symbioses.</title>
        <authorList>
            <person name="Young N.D."/>
            <person name="Debelle F."/>
            <person name="Oldroyd G.E."/>
            <person name="Geurts R."/>
            <person name="Cannon S.B."/>
            <person name="Udvardi M.K."/>
            <person name="Benedito V.A."/>
            <person name="Mayer K.F."/>
            <person name="Gouzy J."/>
            <person name="Schoof H."/>
            <person name="Van de Peer Y."/>
            <person name="Proost S."/>
            <person name="Cook D.R."/>
            <person name="Meyers B.C."/>
            <person name="Spannagl M."/>
            <person name="Cheung F."/>
            <person name="De Mita S."/>
            <person name="Krishnakumar V."/>
            <person name="Gundlach H."/>
            <person name="Zhou S."/>
            <person name="Mudge J."/>
            <person name="Bharti A.K."/>
            <person name="Murray J.D."/>
            <person name="Naoumkina M.A."/>
            <person name="Rosen B."/>
            <person name="Silverstein K.A."/>
            <person name="Tang H."/>
            <person name="Rombauts S."/>
            <person name="Zhao P.X."/>
            <person name="Zhou P."/>
            <person name="Barbe V."/>
            <person name="Bardou P."/>
            <person name="Bechner M."/>
            <person name="Bellec A."/>
            <person name="Berger A."/>
            <person name="Berges H."/>
            <person name="Bidwell S."/>
            <person name="Bisseling T."/>
            <person name="Choisne N."/>
            <person name="Couloux A."/>
            <person name="Denny R."/>
            <person name="Deshpande S."/>
            <person name="Dai X."/>
            <person name="Doyle J.J."/>
            <person name="Dudez A.M."/>
            <person name="Farmer A.D."/>
            <person name="Fouteau S."/>
            <person name="Franken C."/>
            <person name="Gibelin C."/>
            <person name="Gish J."/>
            <person name="Goldstein S."/>
            <person name="Gonzalez A.J."/>
            <person name="Green P.J."/>
            <person name="Hallab A."/>
            <person name="Hartog M."/>
            <person name="Hua A."/>
            <person name="Humphray S.J."/>
            <person name="Jeong D.H."/>
            <person name="Jing Y."/>
            <person name="Jocker A."/>
            <person name="Kenton S.M."/>
            <person name="Kim D.J."/>
            <person name="Klee K."/>
            <person name="Lai H."/>
            <person name="Lang C."/>
            <person name="Lin S."/>
            <person name="Macmil S.L."/>
            <person name="Magdelenat G."/>
            <person name="Matthews L."/>
            <person name="McCorrison J."/>
            <person name="Monaghan E.L."/>
            <person name="Mun J.H."/>
            <person name="Najar F.Z."/>
            <person name="Nicholson C."/>
            <person name="Noirot C."/>
            <person name="O'Bleness M."/>
            <person name="Paule C.R."/>
            <person name="Poulain J."/>
            <person name="Prion F."/>
            <person name="Qin B."/>
            <person name="Qu C."/>
            <person name="Retzel E.F."/>
            <person name="Riddle C."/>
            <person name="Sallet E."/>
            <person name="Samain S."/>
            <person name="Samson N."/>
            <person name="Sanders I."/>
            <person name="Saurat O."/>
            <person name="Scarpelli C."/>
            <person name="Schiex T."/>
            <person name="Segurens B."/>
            <person name="Severin A.J."/>
            <person name="Sherrier D.J."/>
            <person name="Shi R."/>
            <person name="Sims S."/>
            <person name="Singer S.R."/>
            <person name="Sinharoy S."/>
            <person name="Sterck L."/>
            <person name="Viollet A."/>
            <person name="Wang B.B."/>
            <person name="Wang K."/>
            <person name="Wang M."/>
            <person name="Wang X."/>
            <person name="Warfsmann J."/>
            <person name="Weissenbach J."/>
            <person name="White D.D."/>
            <person name="White J.D."/>
            <person name="Wiley G.B."/>
            <person name="Wincker P."/>
            <person name="Xing Y."/>
            <person name="Yang L."/>
            <person name="Yao Z."/>
            <person name="Ying F."/>
            <person name="Zhai J."/>
            <person name="Zhou L."/>
            <person name="Zuber A."/>
            <person name="Denarie J."/>
            <person name="Dixon R.A."/>
            <person name="May G.D."/>
            <person name="Schwartz D.C."/>
            <person name="Rogers J."/>
            <person name="Quetier F."/>
            <person name="Town C.D."/>
            <person name="Roe B.A."/>
        </authorList>
    </citation>
    <scope>NUCLEOTIDE SEQUENCE [LARGE SCALE GENOMIC DNA]</scope>
    <source>
        <strain evidence="6">A17</strain>
        <strain evidence="7 8">cv. Jemalong A17</strain>
    </source>
</reference>
<dbReference type="ExpressionAtlas" id="G7KMQ0">
    <property type="expression patterns" value="differential"/>
</dbReference>
<dbReference type="KEGG" id="mtr:11414931"/>
<sequence length="122" mass="14198">NTKLISFLSLFPLFPLFSSVFVSTTMSTNTQHSYKLSVKKATRRTRRRKMEEKCKSKKKLSQKLKALKNLIPSNNGDEVKTDELFKETADYIVFLRTRVLILQKLVEIYGNNTENNEHDVLL</sequence>
<feature type="signal peptide" evidence="5">
    <location>
        <begin position="1"/>
        <end position="27"/>
    </location>
</feature>
<dbReference type="PANTHER" id="PTHR33124">
    <property type="entry name" value="TRANSCRIPTION FACTOR IBH1-LIKE 1"/>
    <property type="match status" value="1"/>
</dbReference>
<dbReference type="InterPro" id="IPR044660">
    <property type="entry name" value="IBH1-like"/>
</dbReference>
<keyword evidence="5" id="KW-0732">Signal</keyword>
<keyword evidence="6" id="KW-0472">Membrane</keyword>
<evidence type="ECO:0000256" key="5">
    <source>
        <dbReference type="SAM" id="SignalP"/>
    </source>
</evidence>
<evidence type="ECO:0000313" key="8">
    <source>
        <dbReference type="Proteomes" id="UP000002051"/>
    </source>
</evidence>
<dbReference type="InterPro" id="IPR036638">
    <property type="entry name" value="HLH_DNA-bd_sf"/>
</dbReference>
<dbReference type="PANTHER" id="PTHR33124:SF57">
    <property type="entry name" value="TRANSCRIPTION FACTOR UPBEAT-LIKE PROTEIN"/>
    <property type="match status" value="1"/>
</dbReference>
<keyword evidence="4" id="KW-0539">Nucleus</keyword>
<dbReference type="SUPFAM" id="SSF47459">
    <property type="entry name" value="HLH, helix-loop-helix DNA-binding domain"/>
    <property type="match status" value="1"/>
</dbReference>
<dbReference type="HOGENOM" id="CLU_165206_0_0_1"/>
<protein>
    <submittedName>
        <fullName evidence="6">Transmembrane protein, putative</fullName>
    </submittedName>
</protein>
<evidence type="ECO:0000313" key="7">
    <source>
        <dbReference type="EnsemblPlants" id="AES74940"/>
    </source>
</evidence>
<gene>
    <name evidence="7" type="primary">11414931</name>
    <name evidence="6" type="ordered locus">MTR_6g015150</name>
</gene>
<feature type="non-terminal residue" evidence="6">
    <location>
        <position position="1"/>
    </location>
</feature>
<dbReference type="OrthoDB" id="994442at2759"/>
<dbReference type="eggNOG" id="ENOG502S6T9">
    <property type="taxonomic scope" value="Eukaryota"/>
</dbReference>
<dbReference type="Proteomes" id="UP000002051">
    <property type="component" value="Chromosome 6"/>
</dbReference>
<proteinExistence type="predicted"/>
<keyword evidence="6" id="KW-0812">Transmembrane</keyword>
<dbReference type="GO" id="GO:0005634">
    <property type="term" value="C:nucleus"/>
    <property type="evidence" value="ECO:0007669"/>
    <property type="project" value="UniProtKB-SubCell"/>
</dbReference>
<dbReference type="GO" id="GO:0006355">
    <property type="term" value="P:regulation of DNA-templated transcription"/>
    <property type="evidence" value="ECO:0007669"/>
    <property type="project" value="InterPro"/>
</dbReference>
<evidence type="ECO:0000313" key="6">
    <source>
        <dbReference type="EMBL" id="AES74940.2"/>
    </source>
</evidence>
<evidence type="ECO:0000256" key="2">
    <source>
        <dbReference type="ARBA" id="ARBA00023015"/>
    </source>
</evidence>
<evidence type="ECO:0000256" key="3">
    <source>
        <dbReference type="ARBA" id="ARBA00023163"/>
    </source>
</evidence>
<dbReference type="EMBL" id="CM001222">
    <property type="protein sequence ID" value="AES74940.2"/>
    <property type="molecule type" value="Genomic_DNA"/>
</dbReference>
<comment type="subcellular location">
    <subcellularLocation>
        <location evidence="1">Nucleus</location>
    </subcellularLocation>
</comment>
<dbReference type="EnsemblPlants" id="AES74940">
    <property type="protein sequence ID" value="AES74940"/>
    <property type="gene ID" value="MTR_6g015150"/>
</dbReference>
<feature type="chain" id="PRO_5014573728" evidence="5">
    <location>
        <begin position="28"/>
        <end position="122"/>
    </location>
</feature>